<feature type="region of interest" description="Disordered" evidence="1">
    <location>
        <begin position="1"/>
        <end position="22"/>
    </location>
</feature>
<sequence>MTTATAKAAAAAQRRAHPADCNPKCFPYVMHPSSTTSTISTTHTTNTTNISSAATGKQRNRSQNPNHSRNLSHSYHGAPRQWQDPVQRPATANPAIHRNDDSAPVARPTRSRSRLQKRPSQQMLKTSASISAMSQTASRLPRPSLDQKDITALAQSADQAVPQRSFSVRKKSFGTTDRPKAKKGSSDELKSPASTSHAPLSLKPKSSPAEHTPKPDSDSEKSSSAGSPSPPNPIRTPRYQPLAPNDPSPLNPLYHIPSSYFSYGTTTETMQSVASPNPNTVAEKNEQVLLPPGLKPGKSEDTEVEEVVRPAVTHEVIKREKKEMVQEEITREIHVHHYYTYTQPIKAIEVLPARHFLVDAETGKKVEIPAPEGWVMPNNLQPYKPDPSGIGAVTRHSLVDEEHPNGVLEPAPLNIKRKESQQDMKTTRKATSTGNWTPFPKVR</sequence>
<dbReference type="HOGENOM" id="CLU_041689_0_0_1"/>
<dbReference type="RefSeq" id="XP_016616912.1">
    <property type="nucleotide sequence ID" value="XM_016766614.1"/>
</dbReference>
<protein>
    <submittedName>
        <fullName evidence="2">Uncharacterized protein</fullName>
    </submittedName>
</protein>
<feature type="compositionally biased region" description="Polar residues" evidence="1">
    <location>
        <begin position="118"/>
        <end position="138"/>
    </location>
</feature>
<reference evidence="2" key="1">
    <citation type="submission" date="2015-01" db="EMBL/GenBank/DDBJ databases">
        <title>The Genome Sequence of Cladophialophora bantiana CBS 173.52.</title>
        <authorList>
            <consortium name="The Broad Institute Genomics Platform"/>
            <person name="Cuomo C."/>
            <person name="de Hoog S."/>
            <person name="Gorbushina A."/>
            <person name="Stielow B."/>
            <person name="Teixiera M."/>
            <person name="Abouelleil A."/>
            <person name="Chapman S.B."/>
            <person name="Priest M."/>
            <person name="Young S.K."/>
            <person name="Wortman J."/>
            <person name="Nusbaum C."/>
            <person name="Birren B."/>
        </authorList>
    </citation>
    <scope>NUCLEOTIDE SEQUENCE [LARGE SCALE GENOMIC DNA]</scope>
    <source>
        <strain evidence="2">CBS 173.52</strain>
    </source>
</reference>
<feature type="region of interest" description="Disordered" evidence="1">
    <location>
        <begin position="402"/>
        <end position="443"/>
    </location>
</feature>
<evidence type="ECO:0000313" key="3">
    <source>
        <dbReference type="Proteomes" id="UP000053789"/>
    </source>
</evidence>
<dbReference type="GeneID" id="27701815"/>
<dbReference type="EMBL" id="KN846993">
    <property type="protein sequence ID" value="KIW90243.1"/>
    <property type="molecule type" value="Genomic_DNA"/>
</dbReference>
<name>A0A0D2HAE2_CLAB1</name>
<dbReference type="Proteomes" id="UP000053789">
    <property type="component" value="Unassembled WGS sequence"/>
</dbReference>
<dbReference type="AlphaFoldDB" id="A0A0D2HAE2"/>
<feature type="compositionally biased region" description="Low complexity" evidence="1">
    <location>
        <begin position="1"/>
        <end position="12"/>
    </location>
</feature>
<feature type="compositionally biased region" description="Polar residues" evidence="1">
    <location>
        <begin position="61"/>
        <end position="73"/>
    </location>
</feature>
<dbReference type="VEuPathDB" id="FungiDB:Z519_08887"/>
<feature type="compositionally biased region" description="Basic and acidic residues" evidence="1">
    <location>
        <begin position="416"/>
        <end position="426"/>
    </location>
</feature>
<feature type="region of interest" description="Disordered" evidence="1">
    <location>
        <begin position="34"/>
        <end position="251"/>
    </location>
</feature>
<evidence type="ECO:0000256" key="1">
    <source>
        <dbReference type="SAM" id="MobiDB-lite"/>
    </source>
</evidence>
<evidence type="ECO:0000313" key="2">
    <source>
        <dbReference type="EMBL" id="KIW90243.1"/>
    </source>
</evidence>
<dbReference type="OrthoDB" id="5325276at2759"/>
<gene>
    <name evidence="2" type="ORF">Z519_08887</name>
</gene>
<feature type="compositionally biased region" description="Low complexity" evidence="1">
    <location>
        <begin position="34"/>
        <end position="55"/>
    </location>
</feature>
<accession>A0A0D2HAE2</accession>
<feature type="compositionally biased region" description="Basic and acidic residues" evidence="1">
    <location>
        <begin position="211"/>
        <end position="221"/>
    </location>
</feature>
<dbReference type="PANTHER" id="PTHR38703">
    <property type="entry name" value="CHROMOSOME 8, WHOLE GENOME SHOTGUN SEQUENCE"/>
    <property type="match status" value="1"/>
</dbReference>
<feature type="compositionally biased region" description="Polar residues" evidence="1">
    <location>
        <begin position="153"/>
        <end position="166"/>
    </location>
</feature>
<proteinExistence type="predicted"/>
<organism evidence="2 3">
    <name type="scientific">Cladophialophora bantiana (strain ATCC 10958 / CBS 173.52 / CDC B-1940 / NIH 8579)</name>
    <name type="common">Xylohypha bantiana</name>
    <dbReference type="NCBI Taxonomy" id="1442370"/>
    <lineage>
        <taxon>Eukaryota</taxon>
        <taxon>Fungi</taxon>
        <taxon>Dikarya</taxon>
        <taxon>Ascomycota</taxon>
        <taxon>Pezizomycotina</taxon>
        <taxon>Eurotiomycetes</taxon>
        <taxon>Chaetothyriomycetidae</taxon>
        <taxon>Chaetothyriales</taxon>
        <taxon>Herpotrichiellaceae</taxon>
        <taxon>Cladophialophora</taxon>
    </lineage>
</organism>
<keyword evidence="3" id="KW-1185">Reference proteome</keyword>
<dbReference type="PANTHER" id="PTHR38703:SF1">
    <property type="entry name" value="ALLERGEN"/>
    <property type="match status" value="1"/>
</dbReference>